<dbReference type="OrthoDB" id="2380288at2759"/>
<evidence type="ECO:0000313" key="1">
    <source>
        <dbReference type="EMBL" id="CAG8825762.1"/>
    </source>
</evidence>
<keyword evidence="2" id="KW-1185">Reference proteome</keyword>
<dbReference type="Proteomes" id="UP000789759">
    <property type="component" value="Unassembled WGS sequence"/>
</dbReference>
<dbReference type="AlphaFoldDB" id="A0A9N9KH03"/>
<organism evidence="1 2">
    <name type="scientific">Cetraspora pellucida</name>
    <dbReference type="NCBI Taxonomy" id="1433469"/>
    <lineage>
        <taxon>Eukaryota</taxon>
        <taxon>Fungi</taxon>
        <taxon>Fungi incertae sedis</taxon>
        <taxon>Mucoromycota</taxon>
        <taxon>Glomeromycotina</taxon>
        <taxon>Glomeromycetes</taxon>
        <taxon>Diversisporales</taxon>
        <taxon>Gigasporaceae</taxon>
        <taxon>Cetraspora</taxon>
    </lineage>
</organism>
<evidence type="ECO:0000313" key="2">
    <source>
        <dbReference type="Proteomes" id="UP000789759"/>
    </source>
</evidence>
<accession>A0A9N9KH03</accession>
<feature type="non-terminal residue" evidence="1">
    <location>
        <position position="1"/>
    </location>
</feature>
<feature type="non-terminal residue" evidence="1">
    <location>
        <position position="316"/>
    </location>
</feature>
<reference evidence="1" key="1">
    <citation type="submission" date="2021-06" db="EMBL/GenBank/DDBJ databases">
        <authorList>
            <person name="Kallberg Y."/>
            <person name="Tangrot J."/>
            <person name="Rosling A."/>
        </authorList>
    </citation>
    <scope>NUCLEOTIDE SEQUENCE</scope>
    <source>
        <strain evidence="1">FL966</strain>
    </source>
</reference>
<proteinExistence type="predicted"/>
<protein>
    <submittedName>
        <fullName evidence="1">9476_t:CDS:1</fullName>
    </submittedName>
</protein>
<gene>
    <name evidence="1" type="ORF">CPELLU_LOCUS20146</name>
</gene>
<name>A0A9N9KH03_9GLOM</name>
<sequence length="316" mass="36371">PSNNNVSVSVPYRLHMHISIVLNQWQFFIKVVQNEENKLQPGFICASGNETSKVCLTPSQAVNSVYHIIFGKKTAYSGPAILRFNDEKIVKKLLTGVVFRPLFLNIGKHVVVVSKIEDQKFTSSVLTKKSQKTLALQKINHNVFTLDFYKGEQILWHYEDQSANGVWAQAGIAMQLDGESLYGFNHPTTNLLENWQNLFITWIRQENTIIEFHYALSIIYPSTYELNENELRAWRGMLSSCGCADITPYSKSEHKEEFWSRDSESSENSEDLEENTFWNSFQNALMVNKRGQNGKTQILSIIADQFTYKQLRKKLQ</sequence>
<dbReference type="EMBL" id="CAJVQA010056321">
    <property type="protein sequence ID" value="CAG8825762.1"/>
    <property type="molecule type" value="Genomic_DNA"/>
</dbReference>
<comment type="caution">
    <text evidence="1">The sequence shown here is derived from an EMBL/GenBank/DDBJ whole genome shotgun (WGS) entry which is preliminary data.</text>
</comment>